<dbReference type="Proteomes" id="UP000199438">
    <property type="component" value="Unassembled WGS sequence"/>
</dbReference>
<reference evidence="3" key="1">
    <citation type="submission" date="2016-10" db="EMBL/GenBank/DDBJ databases">
        <authorList>
            <person name="Varghese N."/>
            <person name="Submissions S."/>
        </authorList>
    </citation>
    <scope>NUCLEOTIDE SEQUENCE [LARGE SCALE GENOMIC DNA]</scope>
    <source>
        <strain evidence="3">DSM 24499</strain>
    </source>
</reference>
<dbReference type="STRING" id="1334022.SAMN04487907_10485"/>
<dbReference type="AlphaFoldDB" id="A0A1I1IW82"/>
<dbReference type="PROSITE" id="PS51257">
    <property type="entry name" value="PROKAR_LIPOPROTEIN"/>
    <property type="match status" value="1"/>
</dbReference>
<proteinExistence type="predicted"/>
<gene>
    <name evidence="2" type="ORF">SAMN04487907_10485</name>
</gene>
<sequence>MKIKGVFFFVVSIILLSCNKQDPKEQIQFLEGYWEIDKVEVSPDSTITYRMSENVDYFELSDSSKSSGQRTKLRPQMDATFKTTNSAEKIDLKIEEDSLRIYYKTPYDNWKETVLEASEENLVIKNAQNKIYHYKKYSPINIETNEEE</sequence>
<dbReference type="InterPro" id="IPR024311">
    <property type="entry name" value="Lipocalin-like"/>
</dbReference>
<evidence type="ECO:0000313" key="3">
    <source>
        <dbReference type="Proteomes" id="UP000199438"/>
    </source>
</evidence>
<evidence type="ECO:0000313" key="2">
    <source>
        <dbReference type="EMBL" id="SFC40494.1"/>
    </source>
</evidence>
<evidence type="ECO:0000259" key="1">
    <source>
        <dbReference type="Pfam" id="PF13648"/>
    </source>
</evidence>
<dbReference type="EMBL" id="FOKV01000004">
    <property type="protein sequence ID" value="SFC40494.1"/>
    <property type="molecule type" value="Genomic_DNA"/>
</dbReference>
<dbReference type="RefSeq" id="WP_092542516.1">
    <property type="nucleotide sequence ID" value="NZ_FOKV01000004.1"/>
</dbReference>
<dbReference type="OrthoDB" id="1143855at2"/>
<protein>
    <recommendedName>
        <fullName evidence="1">Lipocalin-like domain-containing protein</fullName>
    </recommendedName>
</protein>
<organism evidence="2 3">
    <name type="scientific">Zunongwangia mangrovi</name>
    <dbReference type="NCBI Taxonomy" id="1334022"/>
    <lineage>
        <taxon>Bacteria</taxon>
        <taxon>Pseudomonadati</taxon>
        <taxon>Bacteroidota</taxon>
        <taxon>Flavobacteriia</taxon>
        <taxon>Flavobacteriales</taxon>
        <taxon>Flavobacteriaceae</taxon>
        <taxon>Zunongwangia</taxon>
    </lineage>
</organism>
<feature type="domain" description="Lipocalin-like" evidence="1">
    <location>
        <begin position="30"/>
        <end position="124"/>
    </location>
</feature>
<dbReference type="Pfam" id="PF13648">
    <property type="entry name" value="Lipocalin_4"/>
    <property type="match status" value="1"/>
</dbReference>
<name>A0A1I1IW82_9FLAO</name>
<keyword evidence="3" id="KW-1185">Reference proteome</keyword>
<accession>A0A1I1IW82</accession>